<evidence type="ECO:0000256" key="7">
    <source>
        <dbReference type="ARBA" id="ARBA00035179"/>
    </source>
</evidence>
<keyword evidence="5" id="KW-0687">Ribonucleoprotein</keyword>
<keyword evidence="3" id="KW-0689">Ribosomal protein</keyword>
<dbReference type="PANTHER" id="PTHR28595">
    <property type="entry name" value="39S RIBOSOMAL PROTEIN L54, MITOCHONDRIAL"/>
    <property type="match status" value="1"/>
</dbReference>
<evidence type="ECO:0000313" key="9">
    <source>
        <dbReference type="EMBL" id="KAF2151381.1"/>
    </source>
</evidence>
<dbReference type="GO" id="GO:0005762">
    <property type="term" value="C:mitochondrial large ribosomal subunit"/>
    <property type="evidence" value="ECO:0007669"/>
    <property type="project" value="TreeGrafter"/>
</dbReference>
<gene>
    <name evidence="9" type="ORF">K461DRAFT_295436</name>
</gene>
<keyword evidence="2" id="KW-0809">Transit peptide</keyword>
<sequence length="238" mass="25594">MICNRCLRAAARQTEGVRNVSNTPSVRFRPLSTTARLASTPISPNVATQASPRPAPPSSSHQPPAATSTSAAQPFSEAATPSSPRVKKDKTVKIPKSSIPAGQKLKGLNLLKGKEDPEAMKDEDYPAWLWTLLVDKNKDAIGASAEGEGDLYAKSAKQRRKAAKALRKREALLAAQKFEPPVPIEQQSIDLPTGKAVKGVDPVRASIDAGMVRTDVTRALRKKRRADIKEANFLKGVS</sequence>
<dbReference type="OrthoDB" id="10252718at2759"/>
<evidence type="ECO:0000256" key="2">
    <source>
        <dbReference type="ARBA" id="ARBA00022946"/>
    </source>
</evidence>
<keyword evidence="10" id="KW-1185">Reference proteome</keyword>
<evidence type="ECO:0000256" key="4">
    <source>
        <dbReference type="ARBA" id="ARBA00023128"/>
    </source>
</evidence>
<evidence type="ECO:0000256" key="5">
    <source>
        <dbReference type="ARBA" id="ARBA00023274"/>
    </source>
</evidence>
<dbReference type="GO" id="GO:0003735">
    <property type="term" value="F:structural constituent of ribosome"/>
    <property type="evidence" value="ECO:0007669"/>
    <property type="project" value="TreeGrafter"/>
</dbReference>
<organism evidence="9 10">
    <name type="scientific">Myriangium duriaei CBS 260.36</name>
    <dbReference type="NCBI Taxonomy" id="1168546"/>
    <lineage>
        <taxon>Eukaryota</taxon>
        <taxon>Fungi</taxon>
        <taxon>Dikarya</taxon>
        <taxon>Ascomycota</taxon>
        <taxon>Pezizomycotina</taxon>
        <taxon>Dothideomycetes</taxon>
        <taxon>Dothideomycetidae</taxon>
        <taxon>Myriangiales</taxon>
        <taxon>Myriangiaceae</taxon>
        <taxon>Myriangium</taxon>
    </lineage>
</organism>
<dbReference type="AlphaFoldDB" id="A0A9P4IXC8"/>
<name>A0A9P4IXC8_9PEZI</name>
<evidence type="ECO:0000256" key="6">
    <source>
        <dbReference type="ARBA" id="ARBA00033752"/>
    </source>
</evidence>
<evidence type="ECO:0000313" key="10">
    <source>
        <dbReference type="Proteomes" id="UP000799439"/>
    </source>
</evidence>
<proteinExistence type="inferred from homology"/>
<dbReference type="EMBL" id="ML996088">
    <property type="protein sequence ID" value="KAF2151381.1"/>
    <property type="molecule type" value="Genomic_DNA"/>
</dbReference>
<reference evidence="9" key="1">
    <citation type="journal article" date="2020" name="Stud. Mycol.">
        <title>101 Dothideomycetes genomes: a test case for predicting lifestyles and emergence of pathogens.</title>
        <authorList>
            <person name="Haridas S."/>
            <person name="Albert R."/>
            <person name="Binder M."/>
            <person name="Bloem J."/>
            <person name="Labutti K."/>
            <person name="Salamov A."/>
            <person name="Andreopoulos B."/>
            <person name="Baker S."/>
            <person name="Barry K."/>
            <person name="Bills G."/>
            <person name="Bluhm B."/>
            <person name="Cannon C."/>
            <person name="Castanera R."/>
            <person name="Culley D."/>
            <person name="Daum C."/>
            <person name="Ezra D."/>
            <person name="Gonzalez J."/>
            <person name="Henrissat B."/>
            <person name="Kuo A."/>
            <person name="Liang C."/>
            <person name="Lipzen A."/>
            <person name="Lutzoni F."/>
            <person name="Magnuson J."/>
            <person name="Mondo S."/>
            <person name="Nolan M."/>
            <person name="Ohm R."/>
            <person name="Pangilinan J."/>
            <person name="Park H.-J."/>
            <person name="Ramirez L."/>
            <person name="Alfaro M."/>
            <person name="Sun H."/>
            <person name="Tritt A."/>
            <person name="Yoshinaga Y."/>
            <person name="Zwiers L.-H."/>
            <person name="Turgeon B."/>
            <person name="Goodwin S."/>
            <person name="Spatafora J."/>
            <person name="Crous P."/>
            <person name="Grigoriev I."/>
        </authorList>
    </citation>
    <scope>NUCLEOTIDE SEQUENCE</scope>
    <source>
        <strain evidence="9">CBS 260.36</strain>
    </source>
</reference>
<evidence type="ECO:0000256" key="1">
    <source>
        <dbReference type="ARBA" id="ARBA00004173"/>
    </source>
</evidence>
<dbReference type="Pfam" id="PF08561">
    <property type="entry name" value="Ribosomal_L37"/>
    <property type="match status" value="1"/>
</dbReference>
<comment type="subcellular location">
    <subcellularLocation>
        <location evidence="1">Mitochondrion</location>
    </subcellularLocation>
</comment>
<protein>
    <recommendedName>
        <fullName evidence="7">Large ribosomal subunit protein mL54</fullName>
    </recommendedName>
</protein>
<accession>A0A9P4IXC8</accession>
<evidence type="ECO:0000256" key="3">
    <source>
        <dbReference type="ARBA" id="ARBA00022980"/>
    </source>
</evidence>
<comment type="caution">
    <text evidence="9">The sequence shown here is derived from an EMBL/GenBank/DDBJ whole genome shotgun (WGS) entry which is preliminary data.</text>
</comment>
<keyword evidence="4" id="KW-0496">Mitochondrion</keyword>
<feature type="region of interest" description="Disordered" evidence="8">
    <location>
        <begin position="14"/>
        <end position="99"/>
    </location>
</feature>
<comment type="similarity">
    <text evidence="6">Belongs to the mitochondrion-specific ribosomal protein mL54 family.</text>
</comment>
<dbReference type="Proteomes" id="UP000799439">
    <property type="component" value="Unassembled WGS sequence"/>
</dbReference>
<feature type="compositionally biased region" description="Polar residues" evidence="8">
    <location>
        <begin position="19"/>
        <end position="46"/>
    </location>
</feature>
<dbReference type="InterPro" id="IPR013870">
    <property type="entry name" value="Ribosomal_mL54"/>
</dbReference>
<feature type="compositionally biased region" description="Low complexity" evidence="8">
    <location>
        <begin position="47"/>
        <end position="76"/>
    </location>
</feature>
<dbReference type="PANTHER" id="PTHR28595:SF1">
    <property type="entry name" value="LARGE RIBOSOMAL SUBUNIT PROTEIN ML54"/>
    <property type="match status" value="1"/>
</dbReference>
<evidence type="ECO:0000256" key="8">
    <source>
        <dbReference type="SAM" id="MobiDB-lite"/>
    </source>
</evidence>